<keyword evidence="2" id="KW-0732">Signal</keyword>
<evidence type="ECO:0000256" key="2">
    <source>
        <dbReference type="SAM" id="SignalP"/>
    </source>
</evidence>
<name>A0A1V4HUM8_NITVU</name>
<evidence type="ECO:0000313" key="3">
    <source>
        <dbReference type="EMBL" id="OPH81701.1"/>
    </source>
</evidence>
<keyword evidence="4" id="KW-1185">Reference proteome</keyword>
<protein>
    <submittedName>
        <fullName evidence="3">Uncharacterized protein</fullName>
    </submittedName>
</protein>
<gene>
    <name evidence="3" type="ORF">B2M20_16160</name>
</gene>
<comment type="caution">
    <text evidence="3">The sequence shown here is derived from an EMBL/GenBank/DDBJ whole genome shotgun (WGS) entry which is preliminary data.</text>
</comment>
<dbReference type="Proteomes" id="UP000189940">
    <property type="component" value="Unassembled WGS sequence"/>
</dbReference>
<dbReference type="EMBL" id="MWPQ01000055">
    <property type="protein sequence ID" value="OPH81701.1"/>
    <property type="molecule type" value="Genomic_DNA"/>
</dbReference>
<dbReference type="STRING" id="29421.B2M20_16160"/>
<feature type="chain" id="PRO_5012799147" evidence="2">
    <location>
        <begin position="28"/>
        <end position="112"/>
    </location>
</feature>
<feature type="signal peptide" evidence="2">
    <location>
        <begin position="1"/>
        <end position="27"/>
    </location>
</feature>
<sequence>MFLKKILGLAALGALLIVAGPAQQAQAATPVSPGIAVGQSDAGKLTTKVHHINGQPHHQSHHGRNLRHRQQHWRNHHHHYNHHHHHNHNHHNHHHHNHHNDNDRNILNGHRY</sequence>
<proteinExistence type="predicted"/>
<organism evidence="3 4">
    <name type="scientific">Nitrobacter vulgaris</name>
    <dbReference type="NCBI Taxonomy" id="29421"/>
    <lineage>
        <taxon>Bacteria</taxon>
        <taxon>Pseudomonadati</taxon>
        <taxon>Pseudomonadota</taxon>
        <taxon>Alphaproteobacteria</taxon>
        <taxon>Hyphomicrobiales</taxon>
        <taxon>Nitrobacteraceae</taxon>
        <taxon>Nitrobacter</taxon>
    </lineage>
</organism>
<reference evidence="3 4" key="1">
    <citation type="submission" date="2017-02" db="EMBL/GenBank/DDBJ databases">
        <title>Genome sequence of the nitrite-oxidizing bacterium Nitrobacter vulgaris strain Ab1.</title>
        <authorList>
            <person name="Mellbye B.L."/>
            <person name="Davis E.W."/>
            <person name="Spieck E."/>
            <person name="Chang J.H."/>
            <person name="Bottomley P.J."/>
            <person name="Sayavedra-Soto L.A."/>
        </authorList>
    </citation>
    <scope>NUCLEOTIDE SEQUENCE [LARGE SCALE GENOMIC DNA]</scope>
    <source>
        <strain evidence="3 4">Ab1</strain>
    </source>
</reference>
<feature type="region of interest" description="Disordered" evidence="1">
    <location>
        <begin position="80"/>
        <end position="112"/>
    </location>
</feature>
<feature type="compositionally biased region" description="Basic residues" evidence="1">
    <location>
        <begin position="80"/>
        <end position="98"/>
    </location>
</feature>
<accession>A0A1V4HUM8</accession>
<dbReference type="AlphaFoldDB" id="A0A1V4HUM8"/>
<evidence type="ECO:0000313" key="4">
    <source>
        <dbReference type="Proteomes" id="UP000189940"/>
    </source>
</evidence>
<evidence type="ECO:0000256" key="1">
    <source>
        <dbReference type="SAM" id="MobiDB-lite"/>
    </source>
</evidence>